<feature type="region of interest" description="Disordered" evidence="3">
    <location>
        <begin position="731"/>
        <end position="766"/>
    </location>
</feature>
<evidence type="ECO:0000313" key="4">
    <source>
        <dbReference type="EMBL" id="KAG2488865.1"/>
    </source>
</evidence>
<feature type="compositionally biased region" description="Low complexity" evidence="3">
    <location>
        <begin position="460"/>
        <end position="472"/>
    </location>
</feature>
<feature type="compositionally biased region" description="Polar residues" evidence="3">
    <location>
        <begin position="300"/>
        <end position="314"/>
    </location>
</feature>
<dbReference type="Pfam" id="PF24681">
    <property type="entry name" value="Kelch_KLHDC2_KLHL20_DRC7"/>
    <property type="match status" value="1"/>
</dbReference>
<evidence type="ECO:0000313" key="5">
    <source>
        <dbReference type="Proteomes" id="UP000612055"/>
    </source>
</evidence>
<dbReference type="Gene3D" id="2.120.10.80">
    <property type="entry name" value="Kelch-type beta propeller"/>
    <property type="match status" value="2"/>
</dbReference>
<dbReference type="InterPro" id="IPR052124">
    <property type="entry name" value="Rab9_kelch_effector"/>
</dbReference>
<feature type="compositionally biased region" description="Pro residues" evidence="3">
    <location>
        <begin position="374"/>
        <end position="386"/>
    </location>
</feature>
<feature type="region of interest" description="Disordered" evidence="3">
    <location>
        <begin position="955"/>
        <end position="983"/>
    </location>
</feature>
<feature type="compositionally biased region" description="Low complexity" evidence="3">
    <location>
        <begin position="430"/>
        <end position="451"/>
    </location>
</feature>
<dbReference type="InterPro" id="IPR006652">
    <property type="entry name" value="Kelch_1"/>
</dbReference>
<organism evidence="4 5">
    <name type="scientific">Edaphochlamys debaryana</name>
    <dbReference type="NCBI Taxonomy" id="47281"/>
    <lineage>
        <taxon>Eukaryota</taxon>
        <taxon>Viridiplantae</taxon>
        <taxon>Chlorophyta</taxon>
        <taxon>core chlorophytes</taxon>
        <taxon>Chlorophyceae</taxon>
        <taxon>CS clade</taxon>
        <taxon>Chlamydomonadales</taxon>
        <taxon>Chlamydomonadales incertae sedis</taxon>
        <taxon>Edaphochlamys</taxon>
    </lineage>
</organism>
<name>A0A835XSG8_9CHLO</name>
<feature type="compositionally biased region" description="Low complexity" evidence="3">
    <location>
        <begin position="573"/>
        <end position="586"/>
    </location>
</feature>
<dbReference type="AlphaFoldDB" id="A0A835XSG8"/>
<feature type="compositionally biased region" description="Low complexity" evidence="3">
    <location>
        <begin position="387"/>
        <end position="402"/>
    </location>
</feature>
<feature type="compositionally biased region" description="Pro residues" evidence="3">
    <location>
        <begin position="611"/>
        <end position="646"/>
    </location>
</feature>
<evidence type="ECO:0000256" key="1">
    <source>
        <dbReference type="ARBA" id="ARBA00022441"/>
    </source>
</evidence>
<keyword evidence="1" id="KW-0880">Kelch repeat</keyword>
<feature type="region of interest" description="Disordered" evidence="3">
    <location>
        <begin position="350"/>
        <end position="654"/>
    </location>
</feature>
<gene>
    <name evidence="4" type="ORF">HYH03_012660</name>
</gene>
<dbReference type="InterPro" id="IPR015915">
    <property type="entry name" value="Kelch-typ_b-propeller"/>
</dbReference>
<dbReference type="InterPro" id="IPR011498">
    <property type="entry name" value="Kelch_2"/>
</dbReference>
<feature type="region of interest" description="Disordered" evidence="3">
    <location>
        <begin position="784"/>
        <end position="810"/>
    </location>
</feature>
<keyword evidence="2" id="KW-0677">Repeat</keyword>
<accession>A0A835XSG8</accession>
<protein>
    <submittedName>
        <fullName evidence="4">Uncharacterized protein</fullName>
    </submittedName>
</protein>
<dbReference type="Pfam" id="PF07646">
    <property type="entry name" value="Kelch_2"/>
    <property type="match status" value="1"/>
</dbReference>
<dbReference type="PANTHER" id="PTHR46647:SF1">
    <property type="entry name" value="RAB9 EFFECTOR PROTEIN WITH KELCH MOTIFS"/>
    <property type="match status" value="1"/>
</dbReference>
<evidence type="ECO:0000256" key="2">
    <source>
        <dbReference type="ARBA" id="ARBA00022737"/>
    </source>
</evidence>
<dbReference type="EMBL" id="JAEHOE010000079">
    <property type="protein sequence ID" value="KAG2488865.1"/>
    <property type="molecule type" value="Genomic_DNA"/>
</dbReference>
<feature type="compositionally biased region" description="Low complexity" evidence="3">
    <location>
        <begin position="537"/>
        <end position="546"/>
    </location>
</feature>
<sequence length="1106" mass="114637">MANNNAPPSRWRLVNVRNNTDQLKQLKLERASHTATVVGDSIYVVGGRRGSSTFYGDCLRFDTTTSTWSVVAPAIPNDFRPRANHTATLVGGRQLWVVAGSDNECVFSDVHVLDINTLKWTKVQLRGDTSLLQRTAHSAELHPVDPTAILLFGGYGGGDVGGQDSFHNDLFILRTNTLTVERVITCGGLPTPAPRAYHSCTALGGRCYIYGGRTEATVVEPSQMLAVYDAVANRWVAPAVAGPWPAGRSSHRAVALGDRLLIHGGAGGSESSERLSDVHSLAVCGSTGRLRWSREDEPTGTASQSRPQGRSAHTLSLVGRDRVYMISGYLGQPGPGGQRYSGEMHVMLLGTPAGEPLPAVTQPPSPTRQRQQRPPSPVRAPSPQPQPQAQGQGQGQGQQAARSPREGGAGASGRSGMPSPSPPPPPVAQPVPSALSSRPSAAAGGRRLPGSTDKATGPLAAAAAAPAPAAAAVERLRLQQTRANAVPAAAAAAAAAAGAGAADEDPIDLTLDAAASPLKAHNRRPAAQRGRTGNGHGADAAAAEGAWLGGGRRGRAGGPLLKEPSPPPPPQPAAAGAAGMAAAIDGRAAKRPATEAAVAATRSELPAAPAAAPPAAPPLGPPLLPPIHAPLPQAPLQRPPSPPRPAPTHAYPQPAVAAGGGLLYPTGYGIHAAPPSPPHAGSSGSGPMVWQTEVTVNGIPPGSGPDTATIAAAATAAATAAVAATCGAQGPGGSGGGGGPFANRPPSPSHAGAGMAALPASMGGGSQDTATVLALFQQMREQLATAQESERRAQEQSAALQDRARRAEEELGSARRSWELAAAELRAAQQQQAAEAQARAQEAQARAALEAERSTLRQQLAAEQAAVAALTGQVAEARNVLGDRQQAVQALADELRKERERIRQLEAERSRQAAELSAARTTARDLEQRRTEEAAALGERLSRAEQDRAELGAQLRAAASRNTEQESALARSQDARQRAERDLAEAREAVQRLTSRLDQEVGELSRQRDHLSSQLTHANNKAANVEAELRRVRDDVAHLEQRLAGLTKANTDQATEISGLREQLRAATAKYDTLRQQLALWQSHVQSVNNSGAALAQALNNALSSS</sequence>
<proteinExistence type="predicted"/>
<reference evidence="4" key="1">
    <citation type="journal article" date="2020" name="bioRxiv">
        <title>Comparative genomics of Chlamydomonas.</title>
        <authorList>
            <person name="Craig R.J."/>
            <person name="Hasan A.R."/>
            <person name="Ness R.W."/>
            <person name="Keightley P.D."/>
        </authorList>
    </citation>
    <scope>NUCLEOTIDE SEQUENCE</scope>
    <source>
        <strain evidence="4">CCAP 11/70</strain>
    </source>
</reference>
<dbReference type="PANTHER" id="PTHR46647">
    <property type="entry name" value="RAB9 EFFECTOR PROTEIN WITH KELCH MOTIFS"/>
    <property type="match status" value="1"/>
</dbReference>
<feature type="region of interest" description="Disordered" evidence="3">
    <location>
        <begin position="290"/>
        <end position="316"/>
    </location>
</feature>
<feature type="compositionally biased region" description="Gly residues" evidence="3">
    <location>
        <begin position="731"/>
        <end position="740"/>
    </location>
</feature>
<keyword evidence="5" id="KW-1185">Reference proteome</keyword>
<dbReference type="Gene3D" id="1.10.287.1490">
    <property type="match status" value="1"/>
</dbReference>
<dbReference type="Proteomes" id="UP000612055">
    <property type="component" value="Unassembled WGS sequence"/>
</dbReference>
<feature type="compositionally biased region" description="Low complexity" evidence="3">
    <location>
        <begin position="488"/>
        <end position="501"/>
    </location>
</feature>
<feature type="compositionally biased region" description="Pro residues" evidence="3">
    <location>
        <begin position="419"/>
        <end position="429"/>
    </location>
</feature>
<dbReference type="OrthoDB" id="10251809at2759"/>
<dbReference type="SUPFAM" id="SSF117281">
    <property type="entry name" value="Kelch motif"/>
    <property type="match status" value="2"/>
</dbReference>
<comment type="caution">
    <text evidence="4">The sequence shown here is derived from an EMBL/GenBank/DDBJ whole genome shotgun (WGS) entry which is preliminary data.</text>
</comment>
<feature type="compositionally biased region" description="Basic and acidic residues" evidence="3">
    <location>
        <begin position="973"/>
        <end position="983"/>
    </location>
</feature>
<feature type="region of interest" description="Disordered" evidence="3">
    <location>
        <begin position="908"/>
        <end position="930"/>
    </location>
</feature>
<dbReference type="Pfam" id="PF01344">
    <property type="entry name" value="Kelch_1"/>
    <property type="match status" value="1"/>
</dbReference>
<evidence type="ECO:0000256" key="3">
    <source>
        <dbReference type="SAM" id="MobiDB-lite"/>
    </source>
</evidence>